<proteinExistence type="predicted"/>
<name>A0ABR0B0L5_9CRUS</name>
<protein>
    <submittedName>
        <fullName evidence="1">Uncharacterized protein</fullName>
    </submittedName>
</protein>
<accession>A0ABR0B0L5</accession>
<evidence type="ECO:0000313" key="1">
    <source>
        <dbReference type="EMBL" id="KAK4030920.1"/>
    </source>
</evidence>
<sequence>MESRRFPEAAQDATLFRVFRVDIVSNLATASYAAFDLSFRNWELSLPICGITTGETDLLADSVKVSRVVHSEHALSLSGRLETFSNRFHVHHVFPVASPSGPFRVRMEPLTAVDRKLVPTTKMLEDGRFQSYMEWARRVLFPSVQPNSILPVEADGRGGEGSSHHPVLAERTMFPDHNGPRRGRFMTITTIAGPSHLSSGRVIHWSKTTPSFLSPGSS</sequence>
<evidence type="ECO:0000313" key="2">
    <source>
        <dbReference type="Proteomes" id="UP001234178"/>
    </source>
</evidence>
<comment type="caution">
    <text evidence="1">The sequence shown here is derived from an EMBL/GenBank/DDBJ whole genome shotgun (WGS) entry which is preliminary data.</text>
</comment>
<gene>
    <name evidence="1" type="ORF">OUZ56_024306</name>
</gene>
<reference evidence="1 2" key="1">
    <citation type="journal article" date="2023" name="Nucleic Acids Res.">
        <title>The hologenome of Daphnia magna reveals possible DNA methylation and microbiome-mediated evolution of the host genome.</title>
        <authorList>
            <person name="Chaturvedi A."/>
            <person name="Li X."/>
            <person name="Dhandapani V."/>
            <person name="Marshall H."/>
            <person name="Kissane S."/>
            <person name="Cuenca-Cambronero M."/>
            <person name="Asole G."/>
            <person name="Calvet F."/>
            <person name="Ruiz-Romero M."/>
            <person name="Marangio P."/>
            <person name="Guigo R."/>
            <person name="Rago D."/>
            <person name="Mirbahai L."/>
            <person name="Eastwood N."/>
            <person name="Colbourne J.K."/>
            <person name="Zhou J."/>
            <person name="Mallon E."/>
            <person name="Orsini L."/>
        </authorList>
    </citation>
    <scope>NUCLEOTIDE SEQUENCE [LARGE SCALE GENOMIC DNA]</scope>
    <source>
        <strain evidence="1">LRV0_1</strain>
    </source>
</reference>
<organism evidence="1 2">
    <name type="scientific">Daphnia magna</name>
    <dbReference type="NCBI Taxonomy" id="35525"/>
    <lineage>
        <taxon>Eukaryota</taxon>
        <taxon>Metazoa</taxon>
        <taxon>Ecdysozoa</taxon>
        <taxon>Arthropoda</taxon>
        <taxon>Crustacea</taxon>
        <taxon>Branchiopoda</taxon>
        <taxon>Diplostraca</taxon>
        <taxon>Cladocera</taxon>
        <taxon>Anomopoda</taxon>
        <taxon>Daphniidae</taxon>
        <taxon>Daphnia</taxon>
    </lineage>
</organism>
<dbReference type="Proteomes" id="UP001234178">
    <property type="component" value="Unassembled WGS sequence"/>
</dbReference>
<keyword evidence="2" id="KW-1185">Reference proteome</keyword>
<dbReference type="EMBL" id="JAOYFB010000039">
    <property type="protein sequence ID" value="KAK4030920.1"/>
    <property type="molecule type" value="Genomic_DNA"/>
</dbReference>